<evidence type="ECO:0000256" key="1">
    <source>
        <dbReference type="SAM" id="Phobius"/>
    </source>
</evidence>
<evidence type="ECO:0000313" key="2">
    <source>
        <dbReference type="EMBL" id="VUX47036.1"/>
    </source>
</evidence>
<dbReference type="Gene3D" id="3.30.70.1320">
    <property type="entry name" value="Multidrug efflux transporter AcrB pore domain like"/>
    <property type="match status" value="1"/>
</dbReference>
<feature type="transmembrane region" description="Helical" evidence="1">
    <location>
        <begin position="987"/>
        <end position="1007"/>
    </location>
</feature>
<dbReference type="Gene3D" id="3.30.70.1440">
    <property type="entry name" value="Multidrug efflux transporter AcrB pore domain"/>
    <property type="match status" value="1"/>
</dbReference>
<dbReference type="AlphaFoldDB" id="A0A564WEZ4"/>
<dbReference type="PANTHER" id="PTHR32063:SF0">
    <property type="entry name" value="SWARMING MOTILITY PROTEIN SWRC"/>
    <property type="match status" value="1"/>
</dbReference>
<protein>
    <submittedName>
        <fullName evidence="2">Acriflavin resistance protein</fullName>
    </submittedName>
</protein>
<dbReference type="Gene3D" id="3.30.70.1430">
    <property type="entry name" value="Multidrug efflux transporter AcrB pore domain"/>
    <property type="match status" value="2"/>
</dbReference>
<sequence>MNLIRLAIARPVAVLAVVLLVVLAGLVALREIPIQLAPDIDRPVISVETPWPGAAPEEVEREIVNRQEDVLRDIEGVVEMRSNAREGSATVTLEFAIDQDMSRALLLVANRLDRVTGYPDEADEPILRTSGPDDQPMAWFILHRVADNARPIETYGDFADDVVRSRMERIEGVAHVTLMGNVERELKVVVDPAGLARYGLTVPDVVRVLRQANVSMTVGDVKEGKRRYVVRSEGELTTPERIRAVVLRSITDPATGRVARVRLADVAEVGFGYKERTVTIRQMGRPALILSAVRTIGANVMETMAGIRAAVEELNAGPLAQEGLKLKLVFDETDYVRSALDLVRENIWLGIVLAAGVLLLFLRSWQATAIVMLAVPISIVGTFVAMAALGRTLNVISLAGIAFAVGMLVDAAIVVLDNIDRLHREGRTPAQAALAGAHQVWGANLAAALTTVVVFVPLLILNLEVGQLFRDIAVAITASVLLSLVVAITVVPTLAARLLRAGGGQSRTPIRLPVIDSAGAGFVDLTLKLTQRSVNSRLVALCVVLVVCGASTLATWLFLPQREYLPEGNRNLVQANLQPPPGYNLAATSTIADAIEAALRPLWVMEAGDSTADRNGLPAIDHFFFTAYPTSTFVGAQTVDPERVRELIPVFQEAVFKEPGTYGFVQQPSIFGRSVSGARGIDLHISGPDIEALLAVAQRAVSLIEADLPRAEGTQIRPLPGLEMGAPEIRLYPDPIRLADNGLTTREFSETIDAFNDGLRVAEVSVDGDRIDLVLSGPEDQAAATQTIGQLPVITASGLIVPASSLADIVMTAGPIQIRHRERQRTITLQIRPASALALQTAIERVQSRVIERLQADGLPPGVRLTLAGTADRLSQTWAAMVWQVLLAIVVVYLILAILMESMTLPAIIIVSVPLATAGGIAGLAVVNLFVRQPFDMLTMLGFVILVGTVVNNAILIAYQTMHHIRDDKLPTAAAISEATSNRIRPIFMSTLTNVVGMLPLVLFPGAGSELYRGIGSVVIGGLSLSAVLTLALIPALLSLVLPHTRTGGAARAAVVVPERYAAE</sequence>
<dbReference type="Gene3D" id="3.30.2090.10">
    <property type="entry name" value="Multidrug efflux transporter AcrB TolC docking domain, DN and DC subdomains"/>
    <property type="match status" value="2"/>
</dbReference>
<keyword evidence="1" id="KW-0812">Transmembrane</keyword>
<feature type="transmembrane region" description="Helical" evidence="1">
    <location>
        <begin position="440"/>
        <end position="460"/>
    </location>
</feature>
<keyword evidence="1" id="KW-1133">Transmembrane helix</keyword>
<dbReference type="Gene3D" id="1.20.1640.10">
    <property type="entry name" value="Multidrug efflux transporter AcrB transmembrane domain"/>
    <property type="match status" value="2"/>
</dbReference>
<keyword evidence="3" id="KW-1185">Reference proteome</keyword>
<dbReference type="PRINTS" id="PR00702">
    <property type="entry name" value="ACRIFLAVINRP"/>
</dbReference>
<comment type="caution">
    <text evidence="2">The sequence shown here is derived from an EMBL/GenBank/DDBJ whole genome shotgun (WGS) entry which is preliminary data.</text>
</comment>
<dbReference type="SUPFAM" id="SSF82714">
    <property type="entry name" value="Multidrug efflux transporter AcrB TolC docking domain, DN and DC subdomains"/>
    <property type="match status" value="2"/>
</dbReference>
<accession>A0A564WEZ4</accession>
<dbReference type="InterPro" id="IPR001036">
    <property type="entry name" value="Acrflvin-R"/>
</dbReference>
<dbReference type="GO" id="GO:0005886">
    <property type="term" value="C:plasma membrane"/>
    <property type="evidence" value="ECO:0007669"/>
    <property type="project" value="TreeGrafter"/>
</dbReference>
<name>A0A564WEZ4_9PROT</name>
<gene>
    <name evidence="2" type="ORF">DF3PA_330007</name>
</gene>
<dbReference type="SUPFAM" id="SSF82866">
    <property type="entry name" value="Multidrug efflux transporter AcrB transmembrane domain"/>
    <property type="match status" value="2"/>
</dbReference>
<dbReference type="SUPFAM" id="SSF82693">
    <property type="entry name" value="Multidrug efflux transporter AcrB pore domain, PN1, PN2, PC1 and PC2 subdomains"/>
    <property type="match status" value="2"/>
</dbReference>
<feature type="transmembrane region" description="Helical" evidence="1">
    <location>
        <begin position="538"/>
        <end position="559"/>
    </location>
</feature>
<keyword evidence="1" id="KW-0472">Membrane</keyword>
<feature type="transmembrane region" description="Helical" evidence="1">
    <location>
        <begin position="937"/>
        <end position="959"/>
    </location>
</feature>
<dbReference type="Pfam" id="PF00873">
    <property type="entry name" value="ACR_tran"/>
    <property type="match status" value="1"/>
</dbReference>
<feature type="transmembrane region" description="Helical" evidence="1">
    <location>
        <begin position="1019"/>
        <end position="1042"/>
    </location>
</feature>
<feature type="transmembrane region" description="Helical" evidence="1">
    <location>
        <begin position="369"/>
        <end position="389"/>
    </location>
</feature>
<dbReference type="Proteomes" id="UP000326641">
    <property type="component" value="Unassembled WGS sequence"/>
</dbReference>
<feature type="transmembrane region" description="Helical" evidence="1">
    <location>
        <begin position="472"/>
        <end position="499"/>
    </location>
</feature>
<dbReference type="PANTHER" id="PTHR32063">
    <property type="match status" value="1"/>
</dbReference>
<reference evidence="2" key="1">
    <citation type="submission" date="2018-11" db="EMBL/GenBank/DDBJ databases">
        <authorList>
            <person name="Onetto C."/>
        </authorList>
    </citation>
    <scope>NUCLEOTIDE SEQUENCE [LARGE SCALE GENOMIC DNA]</scope>
</reference>
<feature type="transmembrane region" description="Helical" evidence="1">
    <location>
        <begin position="395"/>
        <end position="419"/>
    </location>
</feature>
<feature type="transmembrane region" description="Helical" evidence="1">
    <location>
        <begin position="907"/>
        <end position="931"/>
    </location>
</feature>
<dbReference type="EMBL" id="UXAT02000027">
    <property type="protein sequence ID" value="VUX47036.1"/>
    <property type="molecule type" value="Genomic_DNA"/>
</dbReference>
<feature type="transmembrane region" description="Helical" evidence="1">
    <location>
        <begin position="878"/>
        <end position="900"/>
    </location>
</feature>
<dbReference type="InterPro" id="IPR027463">
    <property type="entry name" value="AcrB_DN_DC_subdom"/>
</dbReference>
<feature type="transmembrane region" description="Helical" evidence="1">
    <location>
        <begin position="346"/>
        <end position="362"/>
    </location>
</feature>
<proteinExistence type="predicted"/>
<organism evidence="2 3">
    <name type="scientific">Candidatus Defluviicoccus seviourii</name>
    <dbReference type="NCBI Taxonomy" id="2565273"/>
    <lineage>
        <taxon>Bacteria</taxon>
        <taxon>Pseudomonadati</taxon>
        <taxon>Pseudomonadota</taxon>
        <taxon>Alphaproteobacteria</taxon>
        <taxon>Rhodospirillales</taxon>
        <taxon>Rhodospirillaceae</taxon>
        <taxon>Defluviicoccus</taxon>
    </lineage>
</organism>
<dbReference type="GO" id="GO:0042910">
    <property type="term" value="F:xenobiotic transmembrane transporter activity"/>
    <property type="evidence" value="ECO:0007669"/>
    <property type="project" value="TreeGrafter"/>
</dbReference>
<evidence type="ECO:0000313" key="3">
    <source>
        <dbReference type="Proteomes" id="UP000326641"/>
    </source>
</evidence>